<dbReference type="KEGG" id="tet:TTHERM_00161520"/>
<dbReference type="AlphaFoldDB" id="Q22VY2"/>
<dbReference type="Proteomes" id="UP000009168">
    <property type="component" value="Unassembled WGS sequence"/>
</dbReference>
<dbReference type="GeneID" id="7841813"/>
<sequence length="240" mass="28992">MQKKYDPILFNQIFSSYQLIIKYTNQINFYSAAIITIFNNLEITNNIQFKSQNQLSTFFHNLKSVNNHWLKFYNTKVIKKNRLMISNYDFLKKNSHEIFREQCSYLTKTIKNFQEKLQNLRIILYKCGQKTLKPLEDSSLDEDVRLIQNLRRKIKNNEQRQTFKKTIQALFLYKQEFQLICQTVDKNLKKYVQNINIRNLSANHKMYENIKETRIKIQIYFSSLEDSDSPCKIRSEIFTF</sequence>
<proteinExistence type="predicted"/>
<dbReference type="InParanoid" id="Q22VY2"/>
<reference evidence="2" key="1">
    <citation type="journal article" date="2006" name="PLoS Biol.">
        <title>Macronuclear genome sequence of the ciliate Tetrahymena thermophila, a model eukaryote.</title>
        <authorList>
            <person name="Eisen J.A."/>
            <person name="Coyne R.S."/>
            <person name="Wu M."/>
            <person name="Wu D."/>
            <person name="Thiagarajan M."/>
            <person name="Wortman J.R."/>
            <person name="Badger J.H."/>
            <person name="Ren Q."/>
            <person name="Amedeo P."/>
            <person name="Jones K.M."/>
            <person name="Tallon L.J."/>
            <person name="Delcher A.L."/>
            <person name="Salzberg S.L."/>
            <person name="Silva J.C."/>
            <person name="Haas B.J."/>
            <person name="Majoros W.H."/>
            <person name="Farzad M."/>
            <person name="Carlton J.M."/>
            <person name="Smith R.K. Jr."/>
            <person name="Garg J."/>
            <person name="Pearlman R.E."/>
            <person name="Karrer K.M."/>
            <person name="Sun L."/>
            <person name="Manning G."/>
            <person name="Elde N.C."/>
            <person name="Turkewitz A.P."/>
            <person name="Asai D.J."/>
            <person name="Wilkes D.E."/>
            <person name="Wang Y."/>
            <person name="Cai H."/>
            <person name="Collins K."/>
            <person name="Stewart B.A."/>
            <person name="Lee S.R."/>
            <person name="Wilamowska K."/>
            <person name="Weinberg Z."/>
            <person name="Ruzzo W.L."/>
            <person name="Wloga D."/>
            <person name="Gaertig J."/>
            <person name="Frankel J."/>
            <person name="Tsao C.-C."/>
            <person name="Gorovsky M.A."/>
            <person name="Keeling P.J."/>
            <person name="Waller R.F."/>
            <person name="Patron N.J."/>
            <person name="Cherry J.M."/>
            <person name="Stover N.A."/>
            <person name="Krieger C.J."/>
            <person name="del Toro C."/>
            <person name="Ryder H.F."/>
            <person name="Williamson S.C."/>
            <person name="Barbeau R.A."/>
            <person name="Hamilton E.P."/>
            <person name="Orias E."/>
        </authorList>
    </citation>
    <scope>NUCLEOTIDE SEQUENCE [LARGE SCALE GENOMIC DNA]</scope>
    <source>
        <strain evidence="2">SB210</strain>
    </source>
</reference>
<name>Q22VY2_TETTS</name>
<dbReference type="RefSeq" id="XP_001009880.2">
    <property type="nucleotide sequence ID" value="XM_001009880.2"/>
</dbReference>
<evidence type="ECO:0000313" key="2">
    <source>
        <dbReference type="Proteomes" id="UP000009168"/>
    </source>
</evidence>
<evidence type="ECO:0000313" key="1">
    <source>
        <dbReference type="EMBL" id="EAR89634.2"/>
    </source>
</evidence>
<organism evidence="1 2">
    <name type="scientific">Tetrahymena thermophila (strain SB210)</name>
    <dbReference type="NCBI Taxonomy" id="312017"/>
    <lineage>
        <taxon>Eukaryota</taxon>
        <taxon>Sar</taxon>
        <taxon>Alveolata</taxon>
        <taxon>Ciliophora</taxon>
        <taxon>Intramacronucleata</taxon>
        <taxon>Oligohymenophorea</taxon>
        <taxon>Hymenostomatida</taxon>
        <taxon>Tetrahymenina</taxon>
        <taxon>Tetrahymenidae</taxon>
        <taxon>Tetrahymena</taxon>
    </lineage>
</organism>
<protein>
    <submittedName>
        <fullName evidence="1">Uncharacterized protein</fullName>
    </submittedName>
</protein>
<gene>
    <name evidence="1" type="ORF">TTHERM_00161520</name>
</gene>
<dbReference type="HOGENOM" id="CLU_1690284_0_0_1"/>
<dbReference type="EMBL" id="GG662820">
    <property type="protein sequence ID" value="EAR89634.2"/>
    <property type="molecule type" value="Genomic_DNA"/>
</dbReference>
<keyword evidence="2" id="KW-1185">Reference proteome</keyword>
<accession>Q22VY2</accession>